<evidence type="ECO:0000313" key="20">
    <source>
        <dbReference type="EMBL" id="SEM88048.1"/>
    </source>
</evidence>
<keyword evidence="17" id="KW-1208">Phospholipid metabolism</keyword>
<keyword evidence="12 18" id="KW-0548">Nucleotidyltransferase</keyword>
<evidence type="ECO:0000256" key="8">
    <source>
        <dbReference type="ARBA" id="ARBA00022475"/>
    </source>
</evidence>
<keyword evidence="15 19" id="KW-0472">Membrane</keyword>
<keyword evidence="9" id="KW-0444">Lipid biosynthesis</keyword>
<evidence type="ECO:0000256" key="9">
    <source>
        <dbReference type="ARBA" id="ARBA00022516"/>
    </source>
</evidence>
<comment type="pathway">
    <text evidence="3 18">Phospholipid metabolism; CDP-diacylglycerol biosynthesis; CDP-diacylglycerol from sn-glycerol 3-phosphate: step 3/3.</text>
</comment>
<dbReference type="GO" id="GO:0016024">
    <property type="term" value="P:CDP-diacylglycerol biosynthetic process"/>
    <property type="evidence" value="ECO:0007669"/>
    <property type="project" value="UniProtKB-UniPathway"/>
</dbReference>
<feature type="transmembrane region" description="Helical" evidence="19">
    <location>
        <begin position="104"/>
        <end position="121"/>
    </location>
</feature>
<dbReference type="EC" id="2.7.7.41" evidence="6 18"/>
<dbReference type="PROSITE" id="PS01315">
    <property type="entry name" value="CDS"/>
    <property type="match status" value="1"/>
</dbReference>
<dbReference type="GO" id="GO:0005886">
    <property type="term" value="C:plasma membrane"/>
    <property type="evidence" value="ECO:0007669"/>
    <property type="project" value="UniProtKB-SubCell"/>
</dbReference>
<evidence type="ECO:0000256" key="18">
    <source>
        <dbReference type="RuleBase" id="RU003938"/>
    </source>
</evidence>
<dbReference type="PANTHER" id="PTHR46382">
    <property type="entry name" value="PHOSPHATIDATE CYTIDYLYLTRANSFERASE"/>
    <property type="match status" value="1"/>
</dbReference>
<keyword evidence="14" id="KW-0443">Lipid metabolism</keyword>
<dbReference type="Proteomes" id="UP000199372">
    <property type="component" value="Unassembled WGS sequence"/>
</dbReference>
<evidence type="ECO:0000256" key="3">
    <source>
        <dbReference type="ARBA" id="ARBA00005119"/>
    </source>
</evidence>
<evidence type="ECO:0000256" key="11">
    <source>
        <dbReference type="ARBA" id="ARBA00022692"/>
    </source>
</evidence>
<dbReference type="UniPathway" id="UPA00557">
    <property type="reaction ID" value="UER00614"/>
</dbReference>
<dbReference type="PANTHER" id="PTHR46382:SF1">
    <property type="entry name" value="PHOSPHATIDATE CYTIDYLYLTRANSFERASE"/>
    <property type="match status" value="1"/>
</dbReference>
<organism evidence="20 21">
    <name type="scientific">Palleronia pelagia</name>
    <dbReference type="NCBI Taxonomy" id="387096"/>
    <lineage>
        <taxon>Bacteria</taxon>
        <taxon>Pseudomonadati</taxon>
        <taxon>Pseudomonadota</taxon>
        <taxon>Alphaproteobacteria</taxon>
        <taxon>Rhodobacterales</taxon>
        <taxon>Roseobacteraceae</taxon>
        <taxon>Palleronia</taxon>
    </lineage>
</organism>
<feature type="transmembrane region" description="Helical" evidence="19">
    <location>
        <begin position="60"/>
        <end position="92"/>
    </location>
</feature>
<proteinExistence type="inferred from homology"/>
<feature type="transmembrane region" description="Helical" evidence="19">
    <location>
        <begin position="168"/>
        <end position="187"/>
    </location>
</feature>
<evidence type="ECO:0000256" key="12">
    <source>
        <dbReference type="ARBA" id="ARBA00022695"/>
    </source>
</evidence>
<comment type="similarity">
    <text evidence="5 18">Belongs to the CDS family.</text>
</comment>
<dbReference type="InterPro" id="IPR000374">
    <property type="entry name" value="PC_trans"/>
</dbReference>
<dbReference type="EMBL" id="FOCM01000001">
    <property type="protein sequence ID" value="SEM88048.1"/>
    <property type="molecule type" value="Genomic_DNA"/>
</dbReference>
<dbReference type="RefSeq" id="WP_073126083.1">
    <property type="nucleotide sequence ID" value="NZ_FOCM01000001.1"/>
</dbReference>
<feature type="transmembrane region" description="Helical" evidence="19">
    <location>
        <begin position="16"/>
        <end position="48"/>
    </location>
</feature>
<feature type="transmembrane region" description="Helical" evidence="19">
    <location>
        <begin position="127"/>
        <end position="147"/>
    </location>
</feature>
<evidence type="ECO:0000256" key="16">
    <source>
        <dbReference type="ARBA" id="ARBA00023209"/>
    </source>
</evidence>
<accession>A0A1H8C1B7</accession>
<evidence type="ECO:0000256" key="6">
    <source>
        <dbReference type="ARBA" id="ARBA00012487"/>
    </source>
</evidence>
<protein>
    <recommendedName>
        <fullName evidence="7 18">Phosphatidate cytidylyltransferase</fullName>
        <ecNumber evidence="6 18">2.7.7.41</ecNumber>
    </recommendedName>
</protein>
<dbReference type="OrthoDB" id="9799199at2"/>
<evidence type="ECO:0000256" key="7">
    <source>
        <dbReference type="ARBA" id="ARBA00019373"/>
    </source>
</evidence>
<evidence type="ECO:0000256" key="10">
    <source>
        <dbReference type="ARBA" id="ARBA00022679"/>
    </source>
</evidence>
<comment type="subcellular location">
    <subcellularLocation>
        <location evidence="2">Cell membrane</location>
        <topology evidence="2">Multi-pass membrane protein</topology>
    </subcellularLocation>
</comment>
<dbReference type="AlphaFoldDB" id="A0A1H8C1B7"/>
<evidence type="ECO:0000256" key="1">
    <source>
        <dbReference type="ARBA" id="ARBA00001698"/>
    </source>
</evidence>
<sequence>MSDAGRWSDLGPRFGVGALIAVVGLICVWLGGLPFLALTVLISGVMVWELVRMLDPEAPAVVLACAAGLALTIADLLPAGYALPLVLAPIFVGVGQLGQRRATYSIFTLAILLAGFGMYSLRENYGAVWMMWLALVVIATDVMGYFAGRFIGGPKMWPRVSPKKTWSGTIAGWIGAAIVALFFVLYTGANAQLLGVAVALSMASQIGDIAESAVKRRAGVKDSSSLLPGHGGLFDRFDGMLGASVLMLMSARLIDFPPGLTAAQ</sequence>
<evidence type="ECO:0000256" key="5">
    <source>
        <dbReference type="ARBA" id="ARBA00010185"/>
    </source>
</evidence>
<evidence type="ECO:0000256" key="15">
    <source>
        <dbReference type="ARBA" id="ARBA00023136"/>
    </source>
</evidence>
<reference evidence="21" key="1">
    <citation type="submission" date="2016-10" db="EMBL/GenBank/DDBJ databases">
        <authorList>
            <person name="Varghese N."/>
            <person name="Submissions S."/>
        </authorList>
    </citation>
    <scope>NUCLEOTIDE SEQUENCE [LARGE SCALE GENOMIC DNA]</scope>
    <source>
        <strain evidence="21">DSM 26893</strain>
    </source>
</reference>
<keyword evidence="21" id="KW-1185">Reference proteome</keyword>
<gene>
    <name evidence="20" type="ORF">SAMN04488011_101792</name>
</gene>
<evidence type="ECO:0000256" key="14">
    <source>
        <dbReference type="ARBA" id="ARBA00023098"/>
    </source>
</evidence>
<evidence type="ECO:0000256" key="4">
    <source>
        <dbReference type="ARBA" id="ARBA00005189"/>
    </source>
</evidence>
<keyword evidence="13 19" id="KW-1133">Transmembrane helix</keyword>
<evidence type="ECO:0000256" key="17">
    <source>
        <dbReference type="ARBA" id="ARBA00023264"/>
    </source>
</evidence>
<evidence type="ECO:0000313" key="21">
    <source>
        <dbReference type="Proteomes" id="UP000199372"/>
    </source>
</evidence>
<comment type="catalytic activity">
    <reaction evidence="1 18">
        <text>a 1,2-diacyl-sn-glycero-3-phosphate + CTP + H(+) = a CDP-1,2-diacyl-sn-glycerol + diphosphate</text>
        <dbReference type="Rhea" id="RHEA:16229"/>
        <dbReference type="ChEBI" id="CHEBI:15378"/>
        <dbReference type="ChEBI" id="CHEBI:33019"/>
        <dbReference type="ChEBI" id="CHEBI:37563"/>
        <dbReference type="ChEBI" id="CHEBI:58332"/>
        <dbReference type="ChEBI" id="CHEBI:58608"/>
        <dbReference type="EC" id="2.7.7.41"/>
    </reaction>
</comment>
<comment type="pathway">
    <text evidence="4">Lipid metabolism.</text>
</comment>
<name>A0A1H8C1B7_9RHOB</name>
<keyword evidence="11 18" id="KW-0812">Transmembrane</keyword>
<evidence type="ECO:0000256" key="2">
    <source>
        <dbReference type="ARBA" id="ARBA00004651"/>
    </source>
</evidence>
<evidence type="ECO:0000256" key="19">
    <source>
        <dbReference type="SAM" id="Phobius"/>
    </source>
</evidence>
<keyword evidence="16" id="KW-0594">Phospholipid biosynthesis</keyword>
<dbReference type="Pfam" id="PF01148">
    <property type="entry name" value="CTP_transf_1"/>
    <property type="match status" value="1"/>
</dbReference>
<dbReference type="GO" id="GO:0004605">
    <property type="term" value="F:phosphatidate cytidylyltransferase activity"/>
    <property type="evidence" value="ECO:0007669"/>
    <property type="project" value="UniProtKB-EC"/>
</dbReference>
<keyword evidence="8" id="KW-1003">Cell membrane</keyword>
<evidence type="ECO:0000256" key="13">
    <source>
        <dbReference type="ARBA" id="ARBA00022989"/>
    </source>
</evidence>
<keyword evidence="10 18" id="KW-0808">Transferase</keyword>